<dbReference type="Proteomes" id="UP001172083">
    <property type="component" value="Unassembled WGS sequence"/>
</dbReference>
<sequence length="340" mass="38095">MAFKRLKWYRNTGLMLLALLWLLTGCGDDDTGTTPVQFYNNPLDASIVTSDIPLFWKTFDAAGNSFTAEVFKKDYFDVGTEALALFFEQKIKNASKLSNNLNSPGVRDYYLGIRENTENLEAATDDIYAGFSQLKQLYEEAVFSDIVFVIGALSTGGTVVKNGQMVIGTEMFAIDDNTPLDGLNSWQRSVVRNRTFLPSIVIHELVHVQQMRIANERGSSILTGRTLLDLSLAEGSADFITDLVLGEFFNDFIHDYADPIEQDLWREFEPEMSNTNTTRWLYNGANAGNRPGDLGYYVGYKIAEHFYNQSGDKTAAIKSILEIQNGQDFLVLSGYASKFD</sequence>
<gene>
    <name evidence="2" type="ORF">QQ020_19670</name>
</gene>
<dbReference type="PROSITE" id="PS51257">
    <property type="entry name" value="PROKAR_LIPOPROTEIN"/>
    <property type="match status" value="1"/>
</dbReference>
<organism evidence="2 3">
    <name type="scientific">Agaribacillus aureus</name>
    <dbReference type="NCBI Taxonomy" id="3051825"/>
    <lineage>
        <taxon>Bacteria</taxon>
        <taxon>Pseudomonadati</taxon>
        <taxon>Bacteroidota</taxon>
        <taxon>Cytophagia</taxon>
        <taxon>Cytophagales</taxon>
        <taxon>Splendidivirgaceae</taxon>
        <taxon>Agaribacillus</taxon>
    </lineage>
</organism>
<proteinExistence type="predicted"/>
<dbReference type="GO" id="GO:0006508">
    <property type="term" value="P:proteolysis"/>
    <property type="evidence" value="ECO:0007669"/>
    <property type="project" value="UniProtKB-KW"/>
</dbReference>
<evidence type="ECO:0000313" key="2">
    <source>
        <dbReference type="EMBL" id="MDN5214307.1"/>
    </source>
</evidence>
<keyword evidence="1" id="KW-0732">Signal</keyword>
<dbReference type="RefSeq" id="WP_346759641.1">
    <property type="nucleotide sequence ID" value="NZ_JAUJEB010000004.1"/>
</dbReference>
<evidence type="ECO:0000256" key="1">
    <source>
        <dbReference type="SAM" id="SignalP"/>
    </source>
</evidence>
<feature type="chain" id="PRO_5046037892" evidence="1">
    <location>
        <begin position="27"/>
        <end position="340"/>
    </location>
</feature>
<feature type="signal peptide" evidence="1">
    <location>
        <begin position="1"/>
        <end position="26"/>
    </location>
</feature>
<accession>A0ABT8LBG5</accession>
<protein>
    <submittedName>
        <fullName evidence="2">DUF2268 domain-containing putative Zn-dependent protease</fullName>
    </submittedName>
</protein>
<name>A0ABT8LBG5_9BACT</name>
<comment type="caution">
    <text evidence="2">The sequence shown here is derived from an EMBL/GenBank/DDBJ whole genome shotgun (WGS) entry which is preliminary data.</text>
</comment>
<keyword evidence="2" id="KW-0645">Protease</keyword>
<evidence type="ECO:0000313" key="3">
    <source>
        <dbReference type="Proteomes" id="UP001172083"/>
    </source>
</evidence>
<keyword evidence="3" id="KW-1185">Reference proteome</keyword>
<keyword evidence="2" id="KW-0378">Hydrolase</keyword>
<dbReference type="InterPro" id="IPR019853">
    <property type="entry name" value="GldB-like"/>
</dbReference>
<dbReference type="EMBL" id="JAUJEB010000004">
    <property type="protein sequence ID" value="MDN5214307.1"/>
    <property type="molecule type" value="Genomic_DNA"/>
</dbReference>
<dbReference type="GO" id="GO:0008233">
    <property type="term" value="F:peptidase activity"/>
    <property type="evidence" value="ECO:0007669"/>
    <property type="project" value="UniProtKB-KW"/>
</dbReference>
<dbReference type="Pfam" id="PF25594">
    <property type="entry name" value="GldB_lipo"/>
    <property type="match status" value="1"/>
</dbReference>
<reference evidence="2" key="1">
    <citation type="submission" date="2023-06" db="EMBL/GenBank/DDBJ databases">
        <title>Genomic of Agaribacillus aureum.</title>
        <authorList>
            <person name="Wang G."/>
        </authorList>
    </citation>
    <scope>NUCLEOTIDE SEQUENCE</scope>
    <source>
        <strain evidence="2">BMA12</strain>
    </source>
</reference>